<protein>
    <recommendedName>
        <fullName evidence="1">Helicase/UvrB N-terminal domain-containing protein</fullName>
    </recommendedName>
</protein>
<proteinExistence type="predicted"/>
<organism evidence="2 3">
    <name type="scientific">Serpentinimonas maccroryi</name>
    <dbReference type="NCBI Taxonomy" id="1458426"/>
    <lineage>
        <taxon>Bacteria</taxon>
        <taxon>Pseudomonadati</taxon>
        <taxon>Pseudomonadota</taxon>
        <taxon>Betaproteobacteria</taxon>
        <taxon>Burkholderiales</taxon>
        <taxon>Comamonadaceae</taxon>
        <taxon>Serpentinimonas</taxon>
    </lineage>
</organism>
<dbReference type="PANTHER" id="PTHR47396:SF1">
    <property type="entry name" value="ATP-DEPENDENT HELICASE IRC3-RELATED"/>
    <property type="match status" value="1"/>
</dbReference>
<dbReference type="GO" id="GO:0005829">
    <property type="term" value="C:cytosol"/>
    <property type="evidence" value="ECO:0007669"/>
    <property type="project" value="TreeGrafter"/>
</dbReference>
<dbReference type="EMBL" id="AP014569">
    <property type="protein sequence ID" value="BAO83714.1"/>
    <property type="molecule type" value="Genomic_DNA"/>
</dbReference>
<dbReference type="InterPro" id="IPR027417">
    <property type="entry name" value="P-loop_NTPase"/>
</dbReference>
<dbReference type="PANTHER" id="PTHR47396">
    <property type="entry name" value="TYPE I RESTRICTION ENZYME ECOKI R PROTEIN"/>
    <property type="match status" value="1"/>
</dbReference>
<sequence length="885" mass="98328">MALRDLDYQGRVLAALDAYLTALSAQKQRADKIAAANVGEDDPDLIRPVPDFPKEAWAAMAAAKCLPPSRQGIPFSERLDGVGRPVPNVVFKVPTGGGKTFLGVAALSKIFGTYLGQSRGFVLWIVPNEAIYTQTKRQLVNRQHPLRQMLDVLSGNAVRILEKDDHLDARDVAQHLCVMLLMLQSGSRENKNSLRMFRDRGDVVGFFPPEGDQEAHAEALRRTPNLDIYDLAGAAYSWPQVKDSLGNALRLIRPVVIMDEGHKAVSPLAYKTLYGFNPCFVLELTATPKDVAATNGRNPNPARHANVLVEVSGIDLDREGMIKMPMNLDPRAGTDWRNTLAAGLERLNLLDTTARRFQADSGRYIRPILLVQVERTGQDQRDGTRVHALDVKQWLTTVGAMDEAEIAIKTADTNDLADPENTDLMSPLNRVRVIITKQALQEGWDCPFAYVLCALAASANLAAMTQLVGRILRQPHAEKTGVPALDECYVITHHANTAEVLDAIKKGLEEEGMADLVKEIKTPDGSGGREPRPIQRRPVFAQREIFLPLVLRVLDGTVRPLDYEEDILYALDWSDLDVTPFVQRIPLNAAGADRQMRRIRLVDQGSERIVDEAGEDSQEVLRLDIPYAVRMVCDIVPNPWWGRAMIGQVLDGLRLRGFTDAKLGEIAGLVIEALRQWLETQRDAMAEALFRAEVRAGRIQFRLRTDGKNWRMPLQAETYEPVGADQLPGASGGPLAKSLFSPIYKGDFSSPDEREVAVYLDANQALQWWHRNVARSHYAMQGWRREKVYPDFIFSVQHEAHASRVVVLEVKGQHLAGNDDTEYKKAVLQLMTSAFGVDQGERVGELELELAGQPSVVCDLVLLPHWKIELPEYLAATGATGLLQP</sequence>
<dbReference type="Gene3D" id="3.40.50.300">
    <property type="entry name" value="P-loop containing nucleotide triphosphate hydrolases"/>
    <property type="match status" value="2"/>
</dbReference>
<dbReference type="InterPro" id="IPR050742">
    <property type="entry name" value="Helicase_Restrict-Modif_Enz"/>
</dbReference>
<name>A0A060NXT7_9BURK</name>
<dbReference type="SUPFAM" id="SSF52540">
    <property type="entry name" value="P-loop containing nucleoside triphosphate hydrolases"/>
    <property type="match status" value="1"/>
</dbReference>
<dbReference type="REBASE" id="87188">
    <property type="entry name" value="SmcB1ORF1487P"/>
</dbReference>
<keyword evidence="3" id="KW-1185">Reference proteome</keyword>
<dbReference type="HOGENOM" id="CLU_015668_0_0_4"/>
<dbReference type="KEGG" id="cbab:SMCB_1486"/>
<feature type="domain" description="Helicase/UvrB N-terminal" evidence="1">
    <location>
        <begin position="88"/>
        <end position="289"/>
    </location>
</feature>
<accession>A0A060NXT7</accession>
<reference evidence="2 3" key="1">
    <citation type="journal article" date="2014" name="Nat. Commun.">
        <title>Physiological and genomic features of highly alkaliphilic hydrogen-utilizing Betaproteobacteria from a continental serpentinizing site.</title>
        <authorList>
            <person name="Suzuki S."/>
            <person name="Kuenen J.G."/>
            <person name="Schipper K."/>
            <person name="van der Velde S."/>
            <person name="Ishii S."/>
            <person name="Wu A."/>
            <person name="Sorokin D.Y."/>
            <person name="Tenney A."/>
            <person name="Meng X.Y."/>
            <person name="Morrill P.L."/>
            <person name="Kamagata Y."/>
            <person name="Muyzer G."/>
            <person name="Nealson K.H."/>
        </authorList>
    </citation>
    <scope>NUCLEOTIDE SEQUENCE [LARGE SCALE GENOMIC DNA]</scope>
    <source>
        <strain evidence="2 3">B1</strain>
    </source>
</reference>
<dbReference type="GO" id="GO:0016787">
    <property type="term" value="F:hydrolase activity"/>
    <property type="evidence" value="ECO:0007669"/>
    <property type="project" value="InterPro"/>
</dbReference>
<evidence type="ECO:0000313" key="2">
    <source>
        <dbReference type="EMBL" id="BAO83714.1"/>
    </source>
</evidence>
<dbReference type="Proteomes" id="UP000066014">
    <property type="component" value="Chromosome"/>
</dbReference>
<dbReference type="InterPro" id="IPR006935">
    <property type="entry name" value="Helicase/UvrB_N"/>
</dbReference>
<dbReference type="STRING" id="1458426.SMCB_1486"/>
<dbReference type="RefSeq" id="WP_052468450.1">
    <property type="nucleotide sequence ID" value="NZ_AP014569.1"/>
</dbReference>
<gene>
    <name evidence="2" type="ORF">SMCB_1486</name>
</gene>
<dbReference type="AlphaFoldDB" id="A0A060NXT7"/>
<dbReference type="GO" id="GO:0005524">
    <property type="term" value="F:ATP binding"/>
    <property type="evidence" value="ECO:0007669"/>
    <property type="project" value="InterPro"/>
</dbReference>
<dbReference type="GO" id="GO:0003677">
    <property type="term" value="F:DNA binding"/>
    <property type="evidence" value="ECO:0007669"/>
    <property type="project" value="InterPro"/>
</dbReference>
<evidence type="ECO:0000259" key="1">
    <source>
        <dbReference type="Pfam" id="PF04851"/>
    </source>
</evidence>
<evidence type="ECO:0000313" key="3">
    <source>
        <dbReference type="Proteomes" id="UP000066014"/>
    </source>
</evidence>
<dbReference type="Pfam" id="PF04851">
    <property type="entry name" value="ResIII"/>
    <property type="match status" value="1"/>
</dbReference>